<proteinExistence type="predicted"/>
<reference evidence="1" key="1">
    <citation type="submission" date="2013-11" db="EMBL/GenBank/DDBJ databases">
        <title>Microbial diversity, functional groups and degradation webs in Northern and Southern Mediterranean and Red Sea marine crude oil polluted sites.</title>
        <authorList>
            <person name="Daffonchio D."/>
            <person name="Mapelli F."/>
            <person name="Ferrer M."/>
            <person name="Richter M."/>
            <person name="Cherif A."/>
            <person name="Malkawi H.I."/>
            <person name="Yakimov M.M."/>
            <person name="Abdel-Fattah Y.R."/>
            <person name="Blaghen M."/>
            <person name="Golyshin P.N."/>
            <person name="Kalogerakis N."/>
            <person name="Boon N."/>
            <person name="Magagnini M."/>
            <person name="Fava F."/>
        </authorList>
    </citation>
    <scope>NUCLEOTIDE SEQUENCE</scope>
</reference>
<feature type="non-terminal residue" evidence="1">
    <location>
        <position position="1"/>
    </location>
</feature>
<gene>
    <name evidence="1" type="ORF">MGSAQ_000189</name>
</gene>
<dbReference type="EMBL" id="AYSL01000031">
    <property type="protein sequence ID" value="KTF08315.1"/>
    <property type="molecule type" value="Genomic_DNA"/>
</dbReference>
<name>A0A1B6NY22_9ZZZZ</name>
<sequence>CGAVLATTEISIKQGKSNFDNSKGD</sequence>
<organism evidence="1">
    <name type="scientific">marine sediment metagenome</name>
    <dbReference type="NCBI Taxonomy" id="412755"/>
    <lineage>
        <taxon>unclassified sequences</taxon>
        <taxon>metagenomes</taxon>
        <taxon>ecological metagenomes</taxon>
    </lineage>
</organism>
<dbReference type="AlphaFoldDB" id="A0A1B6NY22"/>
<accession>A0A1B6NY22</accession>
<protein>
    <submittedName>
        <fullName evidence="1">Uncharacterized protein</fullName>
    </submittedName>
</protein>
<evidence type="ECO:0000313" key="1">
    <source>
        <dbReference type="EMBL" id="KTF08315.1"/>
    </source>
</evidence>
<comment type="caution">
    <text evidence="1">The sequence shown here is derived from an EMBL/GenBank/DDBJ whole genome shotgun (WGS) entry which is preliminary data.</text>
</comment>